<feature type="domain" description="Competence protein CoiA-like N-terminal" evidence="1">
    <location>
        <begin position="28"/>
        <end position="58"/>
    </location>
</feature>
<proteinExistence type="predicted"/>
<dbReference type="Proteomes" id="UP000321787">
    <property type="component" value="Unassembled WGS sequence"/>
</dbReference>
<protein>
    <recommendedName>
        <fullName evidence="1">Competence protein CoiA-like N-terminal domain-containing protein</fullName>
    </recommendedName>
</protein>
<dbReference type="InterPro" id="IPR057253">
    <property type="entry name" value="CoiA-like_N"/>
</dbReference>
<organism evidence="2 3">
    <name type="scientific">Aliivibrio fischeri</name>
    <name type="common">Vibrio fischeri</name>
    <dbReference type="NCBI Taxonomy" id="668"/>
    <lineage>
        <taxon>Bacteria</taxon>
        <taxon>Pseudomonadati</taxon>
        <taxon>Pseudomonadota</taxon>
        <taxon>Gammaproteobacteria</taxon>
        <taxon>Vibrionales</taxon>
        <taxon>Vibrionaceae</taxon>
        <taxon>Aliivibrio</taxon>
    </lineage>
</organism>
<accession>A0A510UNW0</accession>
<dbReference type="EMBL" id="BJTZ01000077">
    <property type="protein sequence ID" value="GEK16156.1"/>
    <property type="molecule type" value="Genomic_DNA"/>
</dbReference>
<dbReference type="AlphaFoldDB" id="A0A510UNW0"/>
<sequence length="257" mass="29791">MIGFNKIPFGLRVEDEQFVDVANVPRGKQSGCICPSCKTPLFARQGEINVWHFAHASKGVSENTVKECEYSFWVSVVSMAKQICLEISEMITPVYYLFNGNEKIWLAKESHIAIDSTAIEGYYGNQYYDVLFTVGDYSILVIFVTPEKDNYIRDVSLYSDKTGLLVIDLSYASCWFHNEVRHGEYKSFLKKQIIESSEIRQWKFHPREKIVANLDLSPFPLDDKHREVLYHCRKCSSHWYGSHFCPVCSTYLFSREL</sequence>
<comment type="caution">
    <text evidence="2">The sequence shown here is derived from an EMBL/GenBank/DDBJ whole genome shotgun (WGS) entry which is preliminary data.</text>
</comment>
<evidence type="ECO:0000313" key="3">
    <source>
        <dbReference type="Proteomes" id="UP000321787"/>
    </source>
</evidence>
<reference evidence="2 3" key="1">
    <citation type="submission" date="2019-07" db="EMBL/GenBank/DDBJ databases">
        <title>Whole genome shotgun sequence of Aliivibrio fischeri NBRC 101058.</title>
        <authorList>
            <person name="Hosoyama A."/>
            <person name="Uohara A."/>
            <person name="Ohji S."/>
            <person name="Ichikawa N."/>
        </authorList>
    </citation>
    <scope>NUCLEOTIDE SEQUENCE [LARGE SCALE GENOMIC DNA]</scope>
    <source>
        <strain evidence="2 3">NBRC 101058</strain>
    </source>
</reference>
<dbReference type="RefSeq" id="WP_146866916.1">
    <property type="nucleotide sequence ID" value="NZ_BJTZ01000077.1"/>
</dbReference>
<evidence type="ECO:0000313" key="2">
    <source>
        <dbReference type="EMBL" id="GEK16156.1"/>
    </source>
</evidence>
<evidence type="ECO:0000259" key="1">
    <source>
        <dbReference type="Pfam" id="PF25164"/>
    </source>
</evidence>
<gene>
    <name evidence="2" type="ORF">AFI02nite_41920</name>
</gene>
<dbReference type="Pfam" id="PF25164">
    <property type="entry name" value="CoiA_N"/>
    <property type="match status" value="1"/>
</dbReference>
<name>A0A510UNW0_ALIFS</name>